<dbReference type="InterPro" id="IPR005151">
    <property type="entry name" value="Tail-specific_protease"/>
</dbReference>
<gene>
    <name evidence="2" type="ORF">HX095_03955</name>
</gene>
<organism evidence="2 3">
    <name type="scientific">Empedobacter falsenii</name>
    <dbReference type="NCBI Taxonomy" id="343874"/>
    <lineage>
        <taxon>Bacteria</taxon>
        <taxon>Pseudomonadati</taxon>
        <taxon>Bacteroidota</taxon>
        <taxon>Flavobacteriia</taxon>
        <taxon>Flavobacteriales</taxon>
        <taxon>Weeksellaceae</taxon>
        <taxon>Empedobacter</taxon>
    </lineage>
</organism>
<dbReference type="GO" id="GO:0006508">
    <property type="term" value="P:proteolysis"/>
    <property type="evidence" value="ECO:0007669"/>
    <property type="project" value="InterPro"/>
</dbReference>
<feature type="domain" description="Tail specific protease" evidence="1">
    <location>
        <begin position="81"/>
        <end position="308"/>
    </location>
</feature>
<dbReference type="PANTHER" id="PTHR32060:SF22">
    <property type="entry name" value="CARBOXYL-TERMINAL-PROCESSING PEPTIDASE 3, CHLOROPLASTIC"/>
    <property type="match status" value="1"/>
</dbReference>
<evidence type="ECO:0000313" key="3">
    <source>
        <dbReference type="Proteomes" id="UP001173578"/>
    </source>
</evidence>
<accession>A0AAW7DES0</accession>
<dbReference type="GO" id="GO:0008236">
    <property type="term" value="F:serine-type peptidase activity"/>
    <property type="evidence" value="ECO:0007669"/>
    <property type="project" value="InterPro"/>
</dbReference>
<evidence type="ECO:0000259" key="1">
    <source>
        <dbReference type="SMART" id="SM00245"/>
    </source>
</evidence>
<dbReference type="Gene3D" id="3.90.226.10">
    <property type="entry name" value="2-enoyl-CoA Hydratase, Chain A, domain 1"/>
    <property type="match status" value="1"/>
</dbReference>
<dbReference type="SUPFAM" id="SSF52096">
    <property type="entry name" value="ClpP/crotonase"/>
    <property type="match status" value="1"/>
</dbReference>
<evidence type="ECO:0000313" key="2">
    <source>
        <dbReference type="EMBL" id="MDM1550358.1"/>
    </source>
</evidence>
<dbReference type="GO" id="GO:0004175">
    <property type="term" value="F:endopeptidase activity"/>
    <property type="evidence" value="ECO:0007669"/>
    <property type="project" value="TreeGrafter"/>
</dbReference>
<dbReference type="PROSITE" id="PS51257">
    <property type="entry name" value="PROKAR_LIPOPROTEIN"/>
    <property type="match status" value="1"/>
</dbReference>
<name>A0AAW7DES0_9FLAO</name>
<sequence length="323" mass="36668">MRINRFSFIFLILFTFGCKEKVVNESSVLEITPDYEELFSVMKKGFIDRDKVDWENFEKKVIEKSKISKDSAIVETITLLGNNHTHYLTKDKVLLRGRFPKIEIDSACLLKVDDNNKLIKIPNVAYIRIKRHGFDKTISDKDYIFNNLKIISEQANSNYWIIDLRDNLGGSNWVMINSLIPFLKDGIIGYTGIKGGEIPWSKKGGAVYNGETNLTELLARTNLKFQINSKKIYVLINQRTSSAGEAALISLKSLSNVEVLGKKTMGAATMNSTIKLKNGDMLNLTVGYMMDAEKNIYPDGISPDYEFCTEDDILNFIKSDIKK</sequence>
<dbReference type="PANTHER" id="PTHR32060">
    <property type="entry name" value="TAIL-SPECIFIC PROTEASE"/>
    <property type="match status" value="1"/>
</dbReference>
<dbReference type="Proteomes" id="UP001173578">
    <property type="component" value="Unassembled WGS sequence"/>
</dbReference>
<dbReference type="Pfam" id="PF03572">
    <property type="entry name" value="Peptidase_S41"/>
    <property type="match status" value="1"/>
</dbReference>
<comment type="caution">
    <text evidence="2">The sequence shown here is derived from an EMBL/GenBank/DDBJ whole genome shotgun (WGS) entry which is preliminary data.</text>
</comment>
<dbReference type="AlphaFoldDB" id="A0AAW7DES0"/>
<dbReference type="CDD" id="cd06567">
    <property type="entry name" value="Peptidase_S41"/>
    <property type="match status" value="1"/>
</dbReference>
<protein>
    <recommendedName>
        <fullName evidence="1">Tail specific protease domain-containing protein</fullName>
    </recommendedName>
</protein>
<dbReference type="SMART" id="SM00245">
    <property type="entry name" value="TSPc"/>
    <property type="match status" value="1"/>
</dbReference>
<reference evidence="2" key="1">
    <citation type="submission" date="2020-06" db="EMBL/GenBank/DDBJ databases">
        <authorList>
            <person name="Dong N."/>
        </authorList>
    </citation>
    <scope>NUCLEOTIDE SEQUENCE</scope>
    <source>
        <strain evidence="2">210</strain>
    </source>
</reference>
<dbReference type="EMBL" id="JACALR010000002">
    <property type="protein sequence ID" value="MDM1550358.1"/>
    <property type="molecule type" value="Genomic_DNA"/>
</dbReference>
<dbReference type="RefSeq" id="WP_286485108.1">
    <property type="nucleotide sequence ID" value="NZ_JACALR010000002.1"/>
</dbReference>
<reference evidence="2" key="2">
    <citation type="journal article" date="2022" name="Sci. Total Environ.">
        <title>Prevalence, transmission, and molecular epidemiology of tet(X)-positive bacteria among humans, animals, and environmental niches in China: An epidemiological, and genomic-based study.</title>
        <authorList>
            <person name="Dong N."/>
            <person name="Zeng Y."/>
            <person name="Cai C."/>
            <person name="Sun C."/>
            <person name="Lu J."/>
            <person name="Liu C."/>
            <person name="Zhou H."/>
            <person name="Sun Q."/>
            <person name="Shu L."/>
            <person name="Wang H."/>
            <person name="Wang Y."/>
            <person name="Wang S."/>
            <person name="Wu C."/>
            <person name="Chan E.W."/>
            <person name="Chen G."/>
            <person name="Shen Z."/>
            <person name="Chen S."/>
            <person name="Zhang R."/>
        </authorList>
    </citation>
    <scope>NUCLEOTIDE SEQUENCE</scope>
    <source>
        <strain evidence="2">210</strain>
    </source>
</reference>
<proteinExistence type="predicted"/>
<dbReference type="InterPro" id="IPR029045">
    <property type="entry name" value="ClpP/crotonase-like_dom_sf"/>
</dbReference>